<dbReference type="CDD" id="cd05822">
    <property type="entry name" value="TLP_HIUase"/>
    <property type="match status" value="1"/>
</dbReference>
<dbReference type="Gene3D" id="2.60.40.180">
    <property type="entry name" value="Transthyretin/hydroxyisourate hydrolase domain"/>
    <property type="match status" value="1"/>
</dbReference>
<dbReference type="InterPro" id="IPR014306">
    <property type="entry name" value="Hydroxyisourate_hydrolase"/>
</dbReference>
<gene>
    <name evidence="9" type="ORF">METZ01_LOCUS412781</name>
</gene>
<comment type="subunit">
    <text evidence="4">Homotetramer.</text>
</comment>
<evidence type="ECO:0000256" key="2">
    <source>
        <dbReference type="ARBA" id="ARBA00002704"/>
    </source>
</evidence>
<dbReference type="SUPFAM" id="SSF49472">
    <property type="entry name" value="Transthyretin (synonym: prealbumin)"/>
    <property type="match status" value="1"/>
</dbReference>
<reference evidence="9" key="1">
    <citation type="submission" date="2018-05" db="EMBL/GenBank/DDBJ databases">
        <authorList>
            <person name="Lanie J.A."/>
            <person name="Ng W.-L."/>
            <person name="Kazmierczak K.M."/>
            <person name="Andrzejewski T.M."/>
            <person name="Davidsen T.M."/>
            <person name="Wayne K.J."/>
            <person name="Tettelin H."/>
            <person name="Glass J.I."/>
            <person name="Rusch D."/>
            <person name="Podicherti R."/>
            <person name="Tsui H.-C.T."/>
            <person name="Winkler M.E."/>
        </authorList>
    </citation>
    <scope>NUCLEOTIDE SEQUENCE</scope>
</reference>
<dbReference type="InterPro" id="IPR000895">
    <property type="entry name" value="Transthyretin/HIU_hydrolase"/>
</dbReference>
<dbReference type="PROSITE" id="PS00768">
    <property type="entry name" value="TRANSTHYRETIN_1"/>
    <property type="match status" value="1"/>
</dbReference>
<dbReference type="InterPro" id="IPR023416">
    <property type="entry name" value="Transthyretin/HIU_hydrolase_d"/>
</dbReference>
<dbReference type="InterPro" id="IPR023418">
    <property type="entry name" value="Thyroxine_BS"/>
</dbReference>
<evidence type="ECO:0000259" key="8">
    <source>
        <dbReference type="SMART" id="SM00095"/>
    </source>
</evidence>
<dbReference type="PRINTS" id="PR00189">
    <property type="entry name" value="TRNSTHYRETIN"/>
</dbReference>
<evidence type="ECO:0000256" key="7">
    <source>
        <dbReference type="ARBA" id="ARBA00022801"/>
    </source>
</evidence>
<dbReference type="PANTHER" id="PTHR10395:SF7">
    <property type="entry name" value="5-HYDROXYISOURATE HYDROLASE"/>
    <property type="match status" value="1"/>
</dbReference>
<dbReference type="NCBIfam" id="TIGR02962">
    <property type="entry name" value="hdxy_isourate"/>
    <property type="match status" value="1"/>
</dbReference>
<keyword evidence="6" id="KW-0659">Purine metabolism</keyword>
<comment type="catalytic activity">
    <reaction evidence="1">
        <text>5-hydroxyisourate + H2O = 5-hydroxy-2-oxo-4-ureido-2,5-dihydro-1H-imidazole-5-carboxylate + H(+)</text>
        <dbReference type="Rhea" id="RHEA:23736"/>
        <dbReference type="ChEBI" id="CHEBI:15377"/>
        <dbReference type="ChEBI" id="CHEBI:15378"/>
        <dbReference type="ChEBI" id="CHEBI:18072"/>
        <dbReference type="ChEBI" id="CHEBI:58639"/>
        <dbReference type="EC" id="3.5.2.17"/>
    </reaction>
</comment>
<dbReference type="EC" id="3.5.2.17" evidence="5"/>
<evidence type="ECO:0000256" key="4">
    <source>
        <dbReference type="ARBA" id="ARBA00011881"/>
    </source>
</evidence>
<comment type="similarity">
    <text evidence="3">Belongs to the transthyretin family. 5-hydroxyisourate hydrolase subfamily.</text>
</comment>
<comment type="function">
    <text evidence="2">Catalyzes the hydrolysis of 5-hydroxyisourate (HIU) to 2-oxo-4-hydroxy-4-carboxy-5-ureidoimidazoline (OHCU).</text>
</comment>
<evidence type="ECO:0000256" key="1">
    <source>
        <dbReference type="ARBA" id="ARBA00001043"/>
    </source>
</evidence>
<protein>
    <recommendedName>
        <fullName evidence="5">hydroxyisourate hydrolase</fullName>
        <ecNumber evidence="5">3.5.2.17</ecNumber>
    </recommendedName>
</protein>
<dbReference type="EMBL" id="UINC01160992">
    <property type="protein sequence ID" value="SVD59927.1"/>
    <property type="molecule type" value="Genomic_DNA"/>
</dbReference>
<dbReference type="PANTHER" id="PTHR10395">
    <property type="entry name" value="URICASE AND TRANSTHYRETIN-RELATED"/>
    <property type="match status" value="1"/>
</dbReference>
<evidence type="ECO:0000256" key="3">
    <source>
        <dbReference type="ARBA" id="ARBA00009850"/>
    </source>
</evidence>
<dbReference type="AlphaFoldDB" id="A0A382WM37"/>
<dbReference type="GO" id="GO:0006144">
    <property type="term" value="P:purine nucleobase metabolic process"/>
    <property type="evidence" value="ECO:0007669"/>
    <property type="project" value="UniProtKB-KW"/>
</dbReference>
<feature type="domain" description="Transthyretin/hydroxyisourate hydrolase" evidence="8">
    <location>
        <begin position="1"/>
        <end position="111"/>
    </location>
</feature>
<proteinExistence type="inferred from homology"/>
<name>A0A382WM37_9ZZZZ</name>
<dbReference type="GO" id="GO:0033971">
    <property type="term" value="F:hydroxyisourate hydrolase activity"/>
    <property type="evidence" value="ECO:0007669"/>
    <property type="project" value="UniProtKB-EC"/>
</dbReference>
<dbReference type="SMART" id="SM00095">
    <property type="entry name" value="TR_THY"/>
    <property type="match status" value="1"/>
</dbReference>
<sequence>MSQITTHVLDTSEGKPAEGIKIELQKRSGTSWETLAEGITNSDGRIADLLEKDKALAPGIYRMHFHTSAYFQGLGIKSFYPEVSIVFETFDESHYHVPLLLNPFGYSTYRGS</sequence>
<evidence type="ECO:0000313" key="9">
    <source>
        <dbReference type="EMBL" id="SVD59927.1"/>
    </source>
</evidence>
<keyword evidence="7" id="KW-0378">Hydrolase</keyword>
<organism evidence="9">
    <name type="scientific">marine metagenome</name>
    <dbReference type="NCBI Taxonomy" id="408172"/>
    <lineage>
        <taxon>unclassified sequences</taxon>
        <taxon>metagenomes</taxon>
        <taxon>ecological metagenomes</taxon>
    </lineage>
</organism>
<dbReference type="InterPro" id="IPR036817">
    <property type="entry name" value="Transthyretin/HIU_hydrolase_sf"/>
</dbReference>
<evidence type="ECO:0000256" key="6">
    <source>
        <dbReference type="ARBA" id="ARBA00022631"/>
    </source>
</evidence>
<evidence type="ECO:0000256" key="5">
    <source>
        <dbReference type="ARBA" id="ARBA00012609"/>
    </source>
</evidence>
<accession>A0A382WM37</accession>
<dbReference type="Pfam" id="PF00576">
    <property type="entry name" value="Transthyretin"/>
    <property type="match status" value="1"/>
</dbReference>